<protein>
    <submittedName>
        <fullName evidence="7">Transcriptional regulator</fullName>
    </submittedName>
</protein>
<gene>
    <name evidence="7" type="ORF">TthHB5018_c25590</name>
</gene>
<evidence type="ECO:0000256" key="4">
    <source>
        <dbReference type="ARBA" id="ARBA00023163"/>
    </source>
</evidence>
<dbReference type="SUPFAM" id="SSF46689">
    <property type="entry name" value="Homeodomain-like"/>
    <property type="match status" value="1"/>
</dbReference>
<dbReference type="Proteomes" id="UP000596099">
    <property type="component" value="Plasmid pHB5018c"/>
</dbReference>
<dbReference type="Gene3D" id="1.10.357.10">
    <property type="entry name" value="Tetracycline Repressor, domain 2"/>
    <property type="match status" value="1"/>
</dbReference>
<dbReference type="RefSeq" id="WP_201351550.1">
    <property type="nucleotide sequence ID" value="NZ_AP024272.1"/>
</dbReference>
<dbReference type="GO" id="GO:0003700">
    <property type="term" value="F:DNA-binding transcription factor activity"/>
    <property type="evidence" value="ECO:0007669"/>
    <property type="project" value="TreeGrafter"/>
</dbReference>
<dbReference type="GO" id="GO:0000976">
    <property type="term" value="F:transcription cis-regulatory region binding"/>
    <property type="evidence" value="ECO:0007669"/>
    <property type="project" value="TreeGrafter"/>
</dbReference>
<keyword evidence="2" id="KW-0805">Transcription regulation</keyword>
<dbReference type="PROSITE" id="PS50977">
    <property type="entry name" value="HTH_TETR_2"/>
    <property type="match status" value="1"/>
</dbReference>
<keyword evidence="3 5" id="KW-0238">DNA-binding</keyword>
<feature type="DNA-binding region" description="H-T-H motif" evidence="5">
    <location>
        <begin position="37"/>
        <end position="56"/>
    </location>
</feature>
<dbReference type="InterPro" id="IPR039538">
    <property type="entry name" value="BetI_C"/>
</dbReference>
<evidence type="ECO:0000256" key="1">
    <source>
        <dbReference type="ARBA" id="ARBA00022491"/>
    </source>
</evidence>
<keyword evidence="1" id="KW-0678">Repressor</keyword>
<evidence type="ECO:0000313" key="8">
    <source>
        <dbReference type="Proteomes" id="UP000596099"/>
    </source>
</evidence>
<dbReference type="PANTHER" id="PTHR30055">
    <property type="entry name" value="HTH-TYPE TRANSCRIPTIONAL REGULATOR RUTR"/>
    <property type="match status" value="1"/>
</dbReference>
<keyword evidence="7" id="KW-0614">Plasmid</keyword>
<proteinExistence type="predicted"/>
<dbReference type="SUPFAM" id="SSF48498">
    <property type="entry name" value="Tetracyclin repressor-like, C-terminal domain"/>
    <property type="match status" value="1"/>
</dbReference>
<evidence type="ECO:0000256" key="5">
    <source>
        <dbReference type="PROSITE-ProRule" id="PRU00335"/>
    </source>
</evidence>
<evidence type="ECO:0000313" key="7">
    <source>
        <dbReference type="EMBL" id="BCP67625.1"/>
    </source>
</evidence>
<evidence type="ECO:0000256" key="3">
    <source>
        <dbReference type="ARBA" id="ARBA00023125"/>
    </source>
</evidence>
<name>A0A7R7TGP1_THETH</name>
<evidence type="ECO:0000256" key="2">
    <source>
        <dbReference type="ARBA" id="ARBA00023015"/>
    </source>
</evidence>
<dbReference type="InterPro" id="IPR050109">
    <property type="entry name" value="HTH-type_TetR-like_transc_reg"/>
</dbReference>
<keyword evidence="4" id="KW-0804">Transcription</keyword>
<dbReference type="PRINTS" id="PR00455">
    <property type="entry name" value="HTHTETR"/>
</dbReference>
<dbReference type="InterPro" id="IPR001647">
    <property type="entry name" value="HTH_TetR"/>
</dbReference>
<dbReference type="PANTHER" id="PTHR30055:SF234">
    <property type="entry name" value="HTH-TYPE TRANSCRIPTIONAL REGULATOR BETI"/>
    <property type="match status" value="1"/>
</dbReference>
<sequence length="215" mass="24738">MGRPRIPNKETRITPKHVQIIRATYQVLAEKGLSRFSLQDVADRLNVSKGVVLYYFRNKDGLLLATWRWVLSRVAERIRTSVERSATPEDRVRAMVDAIFIGPEANRTFYLTFLDLVGSVARDPAFAALAEEARRIEEETYADVIRHGARSGIFRSSDPIQDAKVLRALIDGLFIQWLQEREWRELHPLYKRLCEEAILRYLRSPSNGHVSDTDG</sequence>
<dbReference type="Pfam" id="PF00440">
    <property type="entry name" value="TetR_N"/>
    <property type="match status" value="1"/>
</dbReference>
<dbReference type="Pfam" id="PF13977">
    <property type="entry name" value="TetR_C_6"/>
    <property type="match status" value="1"/>
</dbReference>
<geneLocation type="plasmid" evidence="7 8">
    <name>pHB5018c</name>
</geneLocation>
<accession>A0A7R7TGP1</accession>
<dbReference type="InterPro" id="IPR009057">
    <property type="entry name" value="Homeodomain-like_sf"/>
</dbReference>
<dbReference type="AlphaFoldDB" id="A0A7R7TGP1"/>
<dbReference type="EMBL" id="AP024272">
    <property type="protein sequence ID" value="BCP67625.1"/>
    <property type="molecule type" value="Genomic_DNA"/>
</dbReference>
<evidence type="ECO:0000259" key="6">
    <source>
        <dbReference type="PROSITE" id="PS50977"/>
    </source>
</evidence>
<feature type="domain" description="HTH tetR-type" evidence="6">
    <location>
        <begin position="14"/>
        <end position="74"/>
    </location>
</feature>
<reference evidence="8" key="1">
    <citation type="submission" date="2021-01" db="EMBL/GenBank/DDBJ databases">
        <title>Complete Genome Sequence of Thermus thermophilus Strain HB5018, Isolated from Mine Onsen Hot Spring.</title>
        <authorList>
            <person name="Miyazaki K."/>
            <person name="Moriya T."/>
            <person name="Nemoto N."/>
            <person name="Oshima T."/>
            <person name="Yura K."/>
            <person name="Bessho Y."/>
        </authorList>
    </citation>
    <scope>NUCLEOTIDE SEQUENCE [LARGE SCALE GENOMIC DNA]</scope>
    <source>
        <strain evidence="8">HB5018</strain>
        <plasmid evidence="8">pHB5018c</plasmid>
    </source>
</reference>
<dbReference type="InterPro" id="IPR036271">
    <property type="entry name" value="Tet_transcr_reg_TetR-rel_C_sf"/>
</dbReference>
<organism evidence="7 8">
    <name type="scientific">Thermus thermophilus</name>
    <dbReference type="NCBI Taxonomy" id="274"/>
    <lineage>
        <taxon>Bacteria</taxon>
        <taxon>Thermotogati</taxon>
        <taxon>Deinococcota</taxon>
        <taxon>Deinococci</taxon>
        <taxon>Thermales</taxon>
        <taxon>Thermaceae</taxon>
        <taxon>Thermus</taxon>
    </lineage>
</organism>